<gene>
    <name evidence="2" type="ORF">GCM10011610_16340</name>
</gene>
<dbReference type="InterPro" id="IPR029058">
    <property type="entry name" value="AB_hydrolase_fold"/>
</dbReference>
<dbReference type="Pfam" id="PF12697">
    <property type="entry name" value="Abhydrolase_6"/>
    <property type="match status" value="1"/>
</dbReference>
<evidence type="ECO:0000313" key="3">
    <source>
        <dbReference type="Proteomes" id="UP000658127"/>
    </source>
</evidence>
<keyword evidence="2" id="KW-0378">Hydrolase</keyword>
<dbReference type="InterPro" id="IPR050471">
    <property type="entry name" value="AB_hydrolase"/>
</dbReference>
<proteinExistence type="predicted"/>
<dbReference type="Proteomes" id="UP000658127">
    <property type="component" value="Unassembled WGS sequence"/>
</dbReference>
<accession>A0ABQ2K890</accession>
<dbReference type="SUPFAM" id="SSF53474">
    <property type="entry name" value="alpha/beta-Hydrolases"/>
    <property type="match status" value="1"/>
</dbReference>
<dbReference type="GO" id="GO:0016787">
    <property type="term" value="F:hydrolase activity"/>
    <property type="evidence" value="ECO:0007669"/>
    <property type="project" value="UniProtKB-KW"/>
</dbReference>
<dbReference type="PANTHER" id="PTHR43433">
    <property type="entry name" value="HYDROLASE, ALPHA/BETA FOLD FAMILY PROTEIN"/>
    <property type="match status" value="1"/>
</dbReference>
<keyword evidence="3" id="KW-1185">Reference proteome</keyword>
<feature type="domain" description="AB hydrolase-1" evidence="1">
    <location>
        <begin position="44"/>
        <end position="262"/>
    </location>
</feature>
<evidence type="ECO:0000259" key="1">
    <source>
        <dbReference type="Pfam" id="PF12697"/>
    </source>
</evidence>
<dbReference type="EMBL" id="BMNE01000002">
    <property type="protein sequence ID" value="GGN73645.1"/>
    <property type="molecule type" value="Genomic_DNA"/>
</dbReference>
<dbReference type="Gene3D" id="3.40.50.1820">
    <property type="entry name" value="alpha/beta hydrolase"/>
    <property type="match status" value="1"/>
</dbReference>
<reference evidence="3" key="1">
    <citation type="journal article" date="2019" name="Int. J. Syst. Evol. Microbiol.">
        <title>The Global Catalogue of Microorganisms (GCM) 10K type strain sequencing project: providing services to taxonomists for standard genome sequencing and annotation.</title>
        <authorList>
            <consortium name="The Broad Institute Genomics Platform"/>
            <consortium name="The Broad Institute Genome Sequencing Center for Infectious Disease"/>
            <person name="Wu L."/>
            <person name="Ma J."/>
        </authorList>
    </citation>
    <scope>NUCLEOTIDE SEQUENCE [LARGE SCALE GENOMIC DNA]</scope>
    <source>
        <strain evidence="3">CGMCC 4.7329</strain>
    </source>
</reference>
<organism evidence="2 3">
    <name type="scientific">Nocardia rhizosphaerihabitans</name>
    <dbReference type="NCBI Taxonomy" id="1691570"/>
    <lineage>
        <taxon>Bacteria</taxon>
        <taxon>Bacillati</taxon>
        <taxon>Actinomycetota</taxon>
        <taxon>Actinomycetes</taxon>
        <taxon>Mycobacteriales</taxon>
        <taxon>Nocardiaceae</taxon>
        <taxon>Nocardia</taxon>
    </lineage>
</organism>
<dbReference type="PRINTS" id="PR00111">
    <property type="entry name" value="ABHYDROLASE"/>
</dbReference>
<evidence type="ECO:0000313" key="2">
    <source>
        <dbReference type="EMBL" id="GGN73645.1"/>
    </source>
</evidence>
<dbReference type="RefSeq" id="WP_229739644.1">
    <property type="nucleotide sequence ID" value="NZ_BMNE01000002.1"/>
</dbReference>
<protein>
    <submittedName>
        <fullName evidence="2">Alpha/beta hydrolase</fullName>
    </submittedName>
</protein>
<sequence>MGRAALEQELDVTEGTLEHGMPYLAFGSGRPLVFLRWFTPDHANPRGWMRGSEIKTMAPLARHFRVYAVNRAPGMATGTTMADIAREHAEALRAEFGEPVDVLGISSGGSLALQLAADHPAVVRRLVVASSGYRLEDAARESQMKYATAAAAGKRALQHLVTQGIESPVKAKLVGAVGWLADPLVRPKNPADTLAFVRAEDAFDLDGRLADITAPTLVVGGDRDEFYSVDTFRHTADGIPGARLVIYPDTTHLGAIKHQRFAPDVTAFLEGA</sequence>
<dbReference type="InterPro" id="IPR000073">
    <property type="entry name" value="AB_hydrolase_1"/>
</dbReference>
<comment type="caution">
    <text evidence="2">The sequence shown here is derived from an EMBL/GenBank/DDBJ whole genome shotgun (WGS) entry which is preliminary data.</text>
</comment>
<dbReference type="PANTHER" id="PTHR43433:SF5">
    <property type="entry name" value="AB HYDROLASE-1 DOMAIN-CONTAINING PROTEIN"/>
    <property type="match status" value="1"/>
</dbReference>
<name>A0ABQ2K890_9NOCA</name>